<gene>
    <name evidence="6" type="ORF">EV378_6400</name>
</gene>
<dbReference type="Pfam" id="PF00005">
    <property type="entry name" value="ABC_tran"/>
    <property type="match status" value="1"/>
</dbReference>
<dbReference type="Gene3D" id="3.40.50.300">
    <property type="entry name" value="P-loop containing nucleotide triphosphate hydrolases"/>
    <property type="match status" value="1"/>
</dbReference>
<name>A0A4R1HKG3_PSEEN</name>
<dbReference type="SUPFAM" id="SSF52540">
    <property type="entry name" value="P-loop containing nucleoside triphosphate hydrolases"/>
    <property type="match status" value="1"/>
</dbReference>
<dbReference type="GO" id="GO:0005524">
    <property type="term" value="F:ATP binding"/>
    <property type="evidence" value="ECO:0007669"/>
    <property type="project" value="UniProtKB-KW"/>
</dbReference>
<keyword evidence="3 6" id="KW-0067">ATP-binding</keyword>
<dbReference type="Proteomes" id="UP000295560">
    <property type="component" value="Unassembled WGS sequence"/>
</dbReference>
<accession>A0A4R1HKG3</accession>
<proteinExistence type="predicted"/>
<dbReference type="FunFam" id="3.40.50.300:FF:000134">
    <property type="entry name" value="Iron-enterobactin ABC transporter ATP-binding protein"/>
    <property type="match status" value="1"/>
</dbReference>
<keyword evidence="2" id="KW-0547">Nucleotide-binding</keyword>
<evidence type="ECO:0000313" key="6">
    <source>
        <dbReference type="EMBL" id="TCK22398.1"/>
    </source>
</evidence>
<protein>
    <submittedName>
        <fullName evidence="6">Iron complex transport system ATP-binding protein</fullName>
    </submittedName>
</protein>
<dbReference type="RefSeq" id="WP_132431226.1">
    <property type="nucleotide sequence ID" value="NZ_SMFZ01000002.1"/>
</dbReference>
<dbReference type="InterPro" id="IPR003593">
    <property type="entry name" value="AAA+_ATPase"/>
</dbReference>
<dbReference type="InterPro" id="IPR027417">
    <property type="entry name" value="P-loop_NTPase"/>
</dbReference>
<feature type="domain" description="ABC transporter" evidence="5">
    <location>
        <begin position="5"/>
        <end position="240"/>
    </location>
</feature>
<evidence type="ECO:0000256" key="2">
    <source>
        <dbReference type="ARBA" id="ARBA00022741"/>
    </source>
</evidence>
<dbReference type="PANTHER" id="PTHR42794">
    <property type="entry name" value="HEMIN IMPORT ATP-BINDING PROTEIN HMUV"/>
    <property type="match status" value="1"/>
</dbReference>
<evidence type="ECO:0000256" key="1">
    <source>
        <dbReference type="ARBA" id="ARBA00022448"/>
    </source>
</evidence>
<keyword evidence="7" id="KW-1185">Reference proteome</keyword>
<evidence type="ECO:0000259" key="5">
    <source>
        <dbReference type="PROSITE" id="PS50893"/>
    </source>
</evidence>
<reference evidence="6 7" key="1">
    <citation type="submission" date="2019-03" db="EMBL/GenBank/DDBJ databases">
        <title>Sequencing the genomes of 1000 actinobacteria strains.</title>
        <authorList>
            <person name="Klenk H.-P."/>
        </authorList>
    </citation>
    <scope>NUCLEOTIDE SEQUENCE [LARGE SCALE GENOMIC DNA]</scope>
    <source>
        <strain evidence="6 7">DSM 44969</strain>
    </source>
</reference>
<evidence type="ECO:0000313" key="7">
    <source>
        <dbReference type="Proteomes" id="UP000295560"/>
    </source>
</evidence>
<keyword evidence="1" id="KW-0813">Transport</keyword>
<evidence type="ECO:0000256" key="3">
    <source>
        <dbReference type="ARBA" id="ARBA00022840"/>
    </source>
</evidence>
<dbReference type="InterPro" id="IPR003439">
    <property type="entry name" value="ABC_transporter-like_ATP-bd"/>
</dbReference>
<dbReference type="GO" id="GO:0016887">
    <property type="term" value="F:ATP hydrolysis activity"/>
    <property type="evidence" value="ECO:0007669"/>
    <property type="project" value="InterPro"/>
</dbReference>
<comment type="caution">
    <text evidence="6">The sequence shown here is derived from an EMBL/GenBank/DDBJ whole genome shotgun (WGS) entry which is preliminary data.</text>
</comment>
<dbReference type="AlphaFoldDB" id="A0A4R1HKG3"/>
<dbReference type="PANTHER" id="PTHR42794:SF1">
    <property type="entry name" value="HEMIN IMPORT ATP-BINDING PROTEIN HMUV"/>
    <property type="match status" value="1"/>
</dbReference>
<evidence type="ECO:0000256" key="4">
    <source>
        <dbReference type="ARBA" id="ARBA00022967"/>
    </source>
</evidence>
<dbReference type="EMBL" id="SMFZ01000002">
    <property type="protein sequence ID" value="TCK22398.1"/>
    <property type="molecule type" value="Genomic_DNA"/>
</dbReference>
<dbReference type="SMART" id="SM00382">
    <property type="entry name" value="AAA"/>
    <property type="match status" value="1"/>
</dbReference>
<sequence length="265" mass="28454">MDVVLDVDGVRSGYGATEVLTGLSLTVAESEVVCLLGPNGVGKTTLFRTVLGLLPLRDGRIRVDGRELTAFRRRELARTVAHVPQARATPFPFRVREVVLMGRTPHVGPARSPGRADERIAAQSLERLEIAHLADRPFTATSGGERQLVLVARALAQQPRLLMLDEPASDLDLGNQARLLRVVRELADDGMAALMVSHAPDHAFAVADTAAVLAPDGELATGTPVDVLTEDRLARVYGNPVRVLAGSTPDGRRLHSVVPVVARDR</sequence>
<dbReference type="PROSITE" id="PS50893">
    <property type="entry name" value="ABC_TRANSPORTER_2"/>
    <property type="match status" value="1"/>
</dbReference>
<organism evidence="6 7">
    <name type="scientific">Pseudonocardia endophytica</name>
    <dbReference type="NCBI Taxonomy" id="401976"/>
    <lineage>
        <taxon>Bacteria</taxon>
        <taxon>Bacillati</taxon>
        <taxon>Actinomycetota</taxon>
        <taxon>Actinomycetes</taxon>
        <taxon>Pseudonocardiales</taxon>
        <taxon>Pseudonocardiaceae</taxon>
        <taxon>Pseudonocardia</taxon>
    </lineage>
</organism>
<keyword evidence="4" id="KW-1278">Translocase</keyword>
<dbReference type="OrthoDB" id="5296765at2"/>